<proteinExistence type="predicted"/>
<evidence type="ECO:0000313" key="2">
    <source>
        <dbReference type="Proteomes" id="UP000024635"/>
    </source>
</evidence>
<dbReference type="Proteomes" id="UP000024635">
    <property type="component" value="Unassembled WGS sequence"/>
</dbReference>
<accession>A0A016WGA2</accession>
<name>A0A016WGA2_9BILA</name>
<organism evidence="1 2">
    <name type="scientific">Ancylostoma ceylanicum</name>
    <dbReference type="NCBI Taxonomy" id="53326"/>
    <lineage>
        <taxon>Eukaryota</taxon>
        <taxon>Metazoa</taxon>
        <taxon>Ecdysozoa</taxon>
        <taxon>Nematoda</taxon>
        <taxon>Chromadorea</taxon>
        <taxon>Rhabditida</taxon>
        <taxon>Rhabditina</taxon>
        <taxon>Rhabditomorpha</taxon>
        <taxon>Strongyloidea</taxon>
        <taxon>Ancylostomatidae</taxon>
        <taxon>Ancylostomatinae</taxon>
        <taxon>Ancylostoma</taxon>
    </lineage>
</organism>
<reference evidence="2" key="1">
    <citation type="journal article" date="2015" name="Nat. Genet.">
        <title>The genome and transcriptome of the zoonotic hookworm Ancylostoma ceylanicum identify infection-specific gene families.</title>
        <authorList>
            <person name="Schwarz E.M."/>
            <person name="Hu Y."/>
            <person name="Antoshechkin I."/>
            <person name="Miller M.M."/>
            <person name="Sternberg P.W."/>
            <person name="Aroian R.V."/>
        </authorList>
    </citation>
    <scope>NUCLEOTIDE SEQUENCE</scope>
    <source>
        <strain evidence="2">HY135</strain>
    </source>
</reference>
<dbReference type="AlphaFoldDB" id="A0A016WGA2"/>
<sequence length="73" mass="7881">MTRSDTLCPMLSHRGTEHNNMDFIKGTSTTIVTVAGEATPNVHSARQRHVDVAATGVAIVIDVPCRNVLLKQP</sequence>
<keyword evidence="2" id="KW-1185">Reference proteome</keyword>
<comment type="caution">
    <text evidence="1">The sequence shown here is derived from an EMBL/GenBank/DDBJ whole genome shotgun (WGS) entry which is preliminary data.</text>
</comment>
<gene>
    <name evidence="1" type="primary">Acey_s0724.g1847</name>
    <name evidence="1" type="ORF">Y032_0724g1847</name>
</gene>
<evidence type="ECO:0000313" key="1">
    <source>
        <dbReference type="EMBL" id="EYC38327.1"/>
    </source>
</evidence>
<dbReference type="EMBL" id="JARK01000324">
    <property type="protein sequence ID" value="EYC38327.1"/>
    <property type="molecule type" value="Genomic_DNA"/>
</dbReference>
<protein>
    <submittedName>
        <fullName evidence="1">Uncharacterized protein</fullName>
    </submittedName>
</protein>